<gene>
    <name evidence="1" type="ORF">SAMN05421762_0697</name>
</gene>
<dbReference type="AlphaFoldDB" id="A0A1I1IK61"/>
<protein>
    <recommendedName>
        <fullName evidence="3">Polyketide cyclase / dehydrase and lipid transport</fullName>
    </recommendedName>
</protein>
<evidence type="ECO:0008006" key="3">
    <source>
        <dbReference type="Google" id="ProtNLM"/>
    </source>
</evidence>
<dbReference type="SUPFAM" id="SSF55961">
    <property type="entry name" value="Bet v1-like"/>
    <property type="match status" value="1"/>
</dbReference>
<dbReference type="Proteomes" id="UP000231644">
    <property type="component" value="Unassembled WGS sequence"/>
</dbReference>
<sequence length="149" mass="16817">MTGKVHLVSDYRTSPDDLWALTKDLDALVAMNARMVKMQGVPSGDMYSGQEFVAQVSLFGVLPKQPYGIHVLEVDDTLRIFRSTEHGSGVKSWNHTGRVEETETGARLIDEIFIDAGWKTPLVVAWANRLYRARHAPRLRLLDQRGVLR</sequence>
<organism evidence="1 2">
    <name type="scientific">Pseudooceanicola nitratireducens</name>
    <dbReference type="NCBI Taxonomy" id="517719"/>
    <lineage>
        <taxon>Bacteria</taxon>
        <taxon>Pseudomonadati</taxon>
        <taxon>Pseudomonadota</taxon>
        <taxon>Alphaproteobacteria</taxon>
        <taxon>Rhodobacterales</taxon>
        <taxon>Paracoccaceae</taxon>
        <taxon>Pseudooceanicola</taxon>
    </lineage>
</organism>
<name>A0A1I1IK61_9RHOB</name>
<dbReference type="OrthoDB" id="7428016at2"/>
<reference evidence="1 2" key="1">
    <citation type="submission" date="2016-10" db="EMBL/GenBank/DDBJ databases">
        <authorList>
            <person name="de Groot N.N."/>
        </authorList>
    </citation>
    <scope>NUCLEOTIDE SEQUENCE [LARGE SCALE GENOMIC DNA]</scope>
    <source>
        <strain evidence="1 2">DSM 29619</strain>
    </source>
</reference>
<dbReference type="EMBL" id="FOLX01000001">
    <property type="protein sequence ID" value="SFC36636.1"/>
    <property type="molecule type" value="Genomic_DNA"/>
</dbReference>
<dbReference type="RefSeq" id="WP_139199472.1">
    <property type="nucleotide sequence ID" value="NZ_BAABWI010000001.1"/>
</dbReference>
<proteinExistence type="predicted"/>
<dbReference type="STRING" id="517719.SAMN05421762_0697"/>
<evidence type="ECO:0000313" key="1">
    <source>
        <dbReference type="EMBL" id="SFC36636.1"/>
    </source>
</evidence>
<evidence type="ECO:0000313" key="2">
    <source>
        <dbReference type="Proteomes" id="UP000231644"/>
    </source>
</evidence>
<accession>A0A1I1IK61</accession>
<keyword evidence="2" id="KW-1185">Reference proteome</keyword>